<feature type="compositionally biased region" description="Basic and acidic residues" evidence="1">
    <location>
        <begin position="15"/>
        <end position="27"/>
    </location>
</feature>
<sequence>MGRGPKGGQPLGYRRAREQVMPDRHVQPSDGEWTVTVPGDEQVTARTATEVEAVERAVTIVSDHGGGEVVVHGEDGEVVDRRHVDAGDGLAPSTRAAAREAGAAVEAVGEDAAETAEDVARDASTTAKKAAGHTRTGARKAGATAAAAGSGIADQVRAVGEGDKDVSSAAQDAASIAQTTGEQIAERAEGTAREVAAEARAAGPRAAERVDEGARRAAEDAVAGADRTATLGARVGREAEDASDSVGRQIHAYTEALAAPLDQLARTLNPVRVTGRVVGVVVAGGLHLFGVGARSGTAAAQQGARRVAAR</sequence>
<feature type="region of interest" description="Disordered" evidence="1">
    <location>
        <begin position="190"/>
        <end position="211"/>
    </location>
</feature>
<dbReference type="Proteomes" id="UP001500928">
    <property type="component" value="Unassembled WGS sequence"/>
</dbReference>
<feature type="region of interest" description="Disordered" evidence="1">
    <location>
        <begin position="163"/>
        <end position="182"/>
    </location>
</feature>
<dbReference type="EMBL" id="BAABHO010000031">
    <property type="protein sequence ID" value="GAA4797658.1"/>
    <property type="molecule type" value="Genomic_DNA"/>
</dbReference>
<feature type="region of interest" description="Disordered" evidence="1">
    <location>
        <begin position="118"/>
        <end position="139"/>
    </location>
</feature>
<protein>
    <recommendedName>
        <fullName evidence="4">DUF2188 domain-containing protein</fullName>
    </recommendedName>
</protein>
<proteinExistence type="predicted"/>
<feature type="compositionally biased region" description="Gly residues" evidence="1">
    <location>
        <begin position="1"/>
        <end position="10"/>
    </location>
</feature>
<feature type="compositionally biased region" description="Low complexity" evidence="1">
    <location>
        <begin position="167"/>
        <end position="177"/>
    </location>
</feature>
<accession>A0ABP9BRR6</accession>
<evidence type="ECO:0000313" key="2">
    <source>
        <dbReference type="EMBL" id="GAA4797658.1"/>
    </source>
</evidence>
<name>A0ABP9BRR6_9PSEU</name>
<evidence type="ECO:0000256" key="1">
    <source>
        <dbReference type="SAM" id="MobiDB-lite"/>
    </source>
</evidence>
<dbReference type="InterPro" id="IPR018691">
    <property type="entry name" value="DUF2188"/>
</dbReference>
<gene>
    <name evidence="2" type="ORF">GCM10023200_37370</name>
</gene>
<comment type="caution">
    <text evidence="2">The sequence shown here is derived from an EMBL/GenBank/DDBJ whole genome shotgun (WGS) entry which is preliminary data.</text>
</comment>
<reference evidence="3" key="1">
    <citation type="journal article" date="2019" name="Int. J. Syst. Evol. Microbiol.">
        <title>The Global Catalogue of Microorganisms (GCM) 10K type strain sequencing project: providing services to taxonomists for standard genome sequencing and annotation.</title>
        <authorList>
            <consortium name="The Broad Institute Genomics Platform"/>
            <consortium name="The Broad Institute Genome Sequencing Center for Infectious Disease"/>
            <person name="Wu L."/>
            <person name="Ma J."/>
        </authorList>
    </citation>
    <scope>NUCLEOTIDE SEQUENCE [LARGE SCALE GENOMIC DNA]</scope>
    <source>
        <strain evidence="3">JCM 17979</strain>
    </source>
</reference>
<organism evidence="2 3">
    <name type="scientific">Actinomycetospora chlora</name>
    <dbReference type="NCBI Taxonomy" id="663608"/>
    <lineage>
        <taxon>Bacteria</taxon>
        <taxon>Bacillati</taxon>
        <taxon>Actinomycetota</taxon>
        <taxon>Actinomycetes</taxon>
        <taxon>Pseudonocardiales</taxon>
        <taxon>Pseudonocardiaceae</taxon>
        <taxon>Actinomycetospora</taxon>
    </lineage>
</organism>
<evidence type="ECO:0008006" key="4">
    <source>
        <dbReference type="Google" id="ProtNLM"/>
    </source>
</evidence>
<keyword evidence="3" id="KW-1185">Reference proteome</keyword>
<feature type="region of interest" description="Disordered" evidence="1">
    <location>
        <begin position="1"/>
        <end position="33"/>
    </location>
</feature>
<evidence type="ECO:0000313" key="3">
    <source>
        <dbReference type="Proteomes" id="UP001500928"/>
    </source>
</evidence>
<dbReference type="Pfam" id="PF09954">
    <property type="entry name" value="DUF2188"/>
    <property type="match status" value="1"/>
</dbReference>